<evidence type="ECO:0000313" key="2">
    <source>
        <dbReference type="Proteomes" id="UP001066276"/>
    </source>
</evidence>
<protein>
    <submittedName>
        <fullName evidence="1">Uncharacterized protein</fullName>
    </submittedName>
</protein>
<dbReference type="PANTHER" id="PTHR34605:SF3">
    <property type="entry name" value="P CELL-TYPE AGGLUTINATION PROTEIN MAP4-LIKE-RELATED"/>
    <property type="match status" value="1"/>
</dbReference>
<name>A0AAV7W7R8_PLEWA</name>
<dbReference type="AlphaFoldDB" id="A0AAV7W7R8"/>
<dbReference type="Proteomes" id="UP001066276">
    <property type="component" value="Chromosome 1_2"/>
</dbReference>
<accession>A0AAV7W7R8</accession>
<dbReference type="InterPro" id="IPR052925">
    <property type="entry name" value="Phage_Integrase-like_Recomb"/>
</dbReference>
<gene>
    <name evidence="1" type="ORF">NDU88_005417</name>
</gene>
<keyword evidence="2" id="KW-1185">Reference proteome</keyword>
<proteinExistence type="predicted"/>
<organism evidence="1 2">
    <name type="scientific">Pleurodeles waltl</name>
    <name type="common">Iberian ribbed newt</name>
    <dbReference type="NCBI Taxonomy" id="8319"/>
    <lineage>
        <taxon>Eukaryota</taxon>
        <taxon>Metazoa</taxon>
        <taxon>Chordata</taxon>
        <taxon>Craniata</taxon>
        <taxon>Vertebrata</taxon>
        <taxon>Euteleostomi</taxon>
        <taxon>Amphibia</taxon>
        <taxon>Batrachia</taxon>
        <taxon>Caudata</taxon>
        <taxon>Salamandroidea</taxon>
        <taxon>Salamandridae</taxon>
        <taxon>Pleurodelinae</taxon>
        <taxon>Pleurodeles</taxon>
    </lineage>
</organism>
<dbReference type="EMBL" id="JANPWB010000002">
    <property type="protein sequence ID" value="KAJ1210049.1"/>
    <property type="molecule type" value="Genomic_DNA"/>
</dbReference>
<comment type="caution">
    <text evidence="1">The sequence shown here is derived from an EMBL/GenBank/DDBJ whole genome shotgun (WGS) entry which is preliminary data.</text>
</comment>
<reference evidence="1" key="1">
    <citation type="journal article" date="2022" name="bioRxiv">
        <title>Sequencing and chromosome-scale assembly of the giantPleurodeles waltlgenome.</title>
        <authorList>
            <person name="Brown T."/>
            <person name="Elewa A."/>
            <person name="Iarovenko S."/>
            <person name="Subramanian E."/>
            <person name="Araus A.J."/>
            <person name="Petzold A."/>
            <person name="Susuki M."/>
            <person name="Suzuki K.-i.T."/>
            <person name="Hayashi T."/>
            <person name="Toyoda A."/>
            <person name="Oliveira C."/>
            <person name="Osipova E."/>
            <person name="Leigh N.D."/>
            <person name="Simon A."/>
            <person name="Yun M.H."/>
        </authorList>
    </citation>
    <scope>NUCLEOTIDE SEQUENCE</scope>
    <source>
        <strain evidence="1">20211129_DDA</strain>
        <tissue evidence="1">Liver</tissue>
    </source>
</reference>
<sequence>MVADALSRFKLAYFTTLWLQADKMMTEFIKESWKRTKHAYETAWQVHKATFDSPDSHEWFTSDGVLQFLALQRGRGKSLPLIRRQISVIGFFAGLRDIGDPPKDSGVQWAIKGWEHLAAISQDNRRPIDVARLFVPCVCLSQYKAQLFNLAYSFAFFRAFRISQLVVASKDGHGTGIDVVYIKLLGSSLQARIKKSETDPLGREMWVAPLCSSGYRFVLCGPNARLPLLPAQKHAFQSTGTCGLHLTHTFPIYNSIQTLHGPAGGRDTAAALGVTPEAIQRGGRQRLACFERYVRPHLA</sequence>
<evidence type="ECO:0000313" key="1">
    <source>
        <dbReference type="EMBL" id="KAJ1210049.1"/>
    </source>
</evidence>
<dbReference type="PANTHER" id="PTHR34605">
    <property type="entry name" value="PHAGE_INTEGRASE DOMAIN-CONTAINING PROTEIN"/>
    <property type="match status" value="1"/>
</dbReference>